<evidence type="ECO:0000259" key="3">
    <source>
        <dbReference type="Pfam" id="PF10081"/>
    </source>
</evidence>
<dbReference type="EMBL" id="BMHI01000005">
    <property type="protein sequence ID" value="GGB40069.1"/>
    <property type="molecule type" value="Genomic_DNA"/>
</dbReference>
<dbReference type="AlphaFoldDB" id="A0A916WYT5"/>
<evidence type="ECO:0000256" key="2">
    <source>
        <dbReference type="SAM" id="Phobius"/>
    </source>
</evidence>
<feature type="transmembrane region" description="Helical" evidence="2">
    <location>
        <begin position="172"/>
        <end position="190"/>
    </location>
</feature>
<sequence length="609" mass="65338">MTSRDPSVEVGGAAGFSPVADHDVVTDEASTDQASIDEASIDGASTDEPNFFQRFLTRRSVAGLVLGWLALLASFAPSLLPRPWAVQAAASALSAITGYAVGTLLGSVATVVFGWLGVRVIVSDHRHRTRVHVVLWTLAAAITVALWFAGYRGRRHSALLVDLPAPSLLSDALSLVAAVALTAVLMTIIWTVRSVFRASRFVLGFALPKPVAGLLAVCLLAGSVTWLTRSVIAVKGLEALSASASQVNDDPPDWLRAPASPLVSGSPGSTQPWDDLGREGQIYTAHAPDPAAISSITGRDAKRPIRLYAAPETGDVDPHELVQAIVKEIRRTGALDRKYLNVVGTTGSGWVDEYNVRTVEALTDGHVATVAVQYSFLPSVVQFLTNRTLPAQVGGELVRTVRALIDRRPAAERPKLLLSGESLGALSTEAAFSRADQVLPAVDGALWSGTPNSTPLWRSLTASRQRGSPQVAPVIDNGRNFRFAGNPQQIRHDAYGRPLGEWSHPRVLFMQHPSDPIVWWDTSLIYRQPAWTRERAGHDVDKDLTWYPLITFWLTTVDLVSANSSTGGHGHRYRAELIDGWAAVLGVSVSTAEKAAIVSSVESLDPDGE</sequence>
<feature type="transmembrane region" description="Helical" evidence="2">
    <location>
        <begin position="202"/>
        <end position="227"/>
    </location>
</feature>
<accession>A0A916WYT5</accession>
<dbReference type="RefSeq" id="WP_188838183.1">
    <property type="nucleotide sequence ID" value="NZ_BMHI01000005.1"/>
</dbReference>
<keyword evidence="2" id="KW-1133">Transmembrane helix</keyword>
<evidence type="ECO:0008006" key="7">
    <source>
        <dbReference type="Google" id="ProtNLM"/>
    </source>
</evidence>
<dbReference type="Pfam" id="PF10081">
    <property type="entry name" value="Abhydrolase_9"/>
    <property type="match status" value="1"/>
</dbReference>
<keyword evidence="2" id="KW-0812">Transmembrane</keyword>
<reference evidence="5" key="1">
    <citation type="journal article" date="2014" name="Int. J. Syst. Evol. Microbiol.">
        <title>Complete genome sequence of Corynebacterium casei LMG S-19264T (=DSM 44701T), isolated from a smear-ripened cheese.</title>
        <authorList>
            <consortium name="US DOE Joint Genome Institute (JGI-PGF)"/>
            <person name="Walter F."/>
            <person name="Albersmeier A."/>
            <person name="Kalinowski J."/>
            <person name="Ruckert C."/>
        </authorList>
    </citation>
    <scope>NUCLEOTIDE SEQUENCE</scope>
    <source>
        <strain evidence="5">CGMCC 1.15085</strain>
    </source>
</reference>
<feature type="transmembrane region" description="Helical" evidence="2">
    <location>
        <begin position="61"/>
        <end position="80"/>
    </location>
</feature>
<dbReference type="Proteomes" id="UP000636793">
    <property type="component" value="Unassembled WGS sequence"/>
</dbReference>
<feature type="transmembrane region" description="Helical" evidence="2">
    <location>
        <begin position="100"/>
        <end position="121"/>
    </location>
</feature>
<keyword evidence="2" id="KW-0472">Membrane</keyword>
<dbReference type="Pfam" id="PF15420">
    <property type="entry name" value="Abhydrolase_9_N"/>
    <property type="match status" value="1"/>
</dbReference>
<gene>
    <name evidence="5" type="ORF">GCM10011492_33630</name>
</gene>
<protein>
    <recommendedName>
        <fullName evidence="7">Alpha/beta-hydrolase catalytic domain-containing protein</fullName>
    </recommendedName>
</protein>
<evidence type="ECO:0000259" key="4">
    <source>
        <dbReference type="Pfam" id="PF15420"/>
    </source>
</evidence>
<dbReference type="InterPro" id="IPR027788">
    <property type="entry name" value="Alpha/beta-hydrolase_N_dom"/>
</dbReference>
<comment type="caution">
    <text evidence="5">The sequence shown here is derived from an EMBL/GenBank/DDBJ whole genome shotgun (WGS) entry which is preliminary data.</text>
</comment>
<name>A0A916WYT5_9MICO</name>
<evidence type="ECO:0000313" key="5">
    <source>
        <dbReference type="EMBL" id="GGB40069.1"/>
    </source>
</evidence>
<proteinExistence type="predicted"/>
<feature type="transmembrane region" description="Helical" evidence="2">
    <location>
        <begin position="133"/>
        <end position="152"/>
    </location>
</feature>
<dbReference type="InterPro" id="IPR027787">
    <property type="entry name" value="Alpha/beta-hydrolase_catalytic"/>
</dbReference>
<feature type="domain" description="Alpha/beta-hydrolase N-terminal" evidence="4">
    <location>
        <begin position="75"/>
        <end position="288"/>
    </location>
</feature>
<organism evidence="5 6">
    <name type="scientific">Flexivirga endophytica</name>
    <dbReference type="NCBI Taxonomy" id="1849103"/>
    <lineage>
        <taxon>Bacteria</taxon>
        <taxon>Bacillati</taxon>
        <taxon>Actinomycetota</taxon>
        <taxon>Actinomycetes</taxon>
        <taxon>Micrococcales</taxon>
        <taxon>Dermacoccaceae</taxon>
        <taxon>Flexivirga</taxon>
    </lineage>
</organism>
<evidence type="ECO:0000313" key="6">
    <source>
        <dbReference type="Proteomes" id="UP000636793"/>
    </source>
</evidence>
<feature type="domain" description="Alpha/beta-hydrolase catalytic" evidence="3">
    <location>
        <begin position="305"/>
        <end position="594"/>
    </location>
</feature>
<keyword evidence="6" id="KW-1185">Reference proteome</keyword>
<evidence type="ECO:0000256" key="1">
    <source>
        <dbReference type="SAM" id="MobiDB-lite"/>
    </source>
</evidence>
<feature type="region of interest" description="Disordered" evidence="1">
    <location>
        <begin position="245"/>
        <end position="275"/>
    </location>
</feature>
<reference evidence="5" key="2">
    <citation type="submission" date="2020-09" db="EMBL/GenBank/DDBJ databases">
        <authorList>
            <person name="Sun Q."/>
            <person name="Zhou Y."/>
        </authorList>
    </citation>
    <scope>NUCLEOTIDE SEQUENCE</scope>
    <source>
        <strain evidence="5">CGMCC 1.15085</strain>
    </source>
</reference>